<keyword evidence="2" id="KW-0285">Flavoprotein</keyword>
<dbReference type="SUPFAM" id="SSF51905">
    <property type="entry name" value="FAD/NAD(P)-binding domain"/>
    <property type="match status" value="1"/>
</dbReference>
<evidence type="ECO:0000256" key="3">
    <source>
        <dbReference type="ARBA" id="ARBA00022827"/>
    </source>
</evidence>
<dbReference type="PANTHER" id="PTHR43400:SF10">
    <property type="entry name" value="3-OXOSTEROID 1-DEHYDROGENASE"/>
    <property type="match status" value="1"/>
</dbReference>
<dbReference type="Pfam" id="PF00890">
    <property type="entry name" value="FAD_binding_2"/>
    <property type="match status" value="1"/>
</dbReference>
<dbReference type="InterPro" id="IPR050315">
    <property type="entry name" value="FAD-oxidoreductase_2"/>
</dbReference>
<evidence type="ECO:0000256" key="4">
    <source>
        <dbReference type="ARBA" id="ARBA00023002"/>
    </source>
</evidence>
<evidence type="ECO:0000256" key="1">
    <source>
        <dbReference type="ARBA" id="ARBA00001974"/>
    </source>
</evidence>
<dbReference type="Gene3D" id="3.50.50.60">
    <property type="entry name" value="FAD/NAD(P)-binding domain"/>
    <property type="match status" value="1"/>
</dbReference>
<dbReference type="RefSeq" id="WP_247229461.1">
    <property type="nucleotide sequence ID" value="NZ_JALKHS010000002.1"/>
</dbReference>
<keyword evidence="3" id="KW-0274">FAD</keyword>
<protein>
    <submittedName>
        <fullName evidence="6">FAD-dependent oxidoreductase</fullName>
    </submittedName>
</protein>
<dbReference type="PRINTS" id="PR00411">
    <property type="entry name" value="PNDRDTASEI"/>
</dbReference>
<proteinExistence type="predicted"/>
<sequence>MKTEAAKTLDEVTFATAVDVVVAGLGGAGASAAIAAAEAGADVLVIERTSGGGGSTAMSGGFIYLGGGTPPQKANGFADTPENMARFLRATQPKAAADKIEAYCKGSVGHYDWLMSLGVTFNERYFDGKHFHPHSDETLVWTGSEACWPLSEAAEPMPRGHKPGGGFVGHLLFDRLLQRLNELKVRVIYDAAVNALVRDDAGAVVGIQYRQEGRNVAVAARKGVVLATGGSEWNRELGLAHGSKGVRDGISPLGVPTADGSGIALGQSMGAATMALDQSMVTSPFYPPASLVKGILVNSLGRRFVAEDVYHAWSTDAILNQPDGKAYLICDNVNFGRPELGDIRSERKHEVVDAWDNIPEMEADLGMPEGALVETIGNYNRYATTGYDEEFRKNPKWLAPISEIPFAAIDCSVGSAYFCCISLGGIDTDVDGRALKADGTPVPGLYAVGQVAPNLSVEGWGYASGLLIGGATFFGRRAGKAAAAEPVRLALDPGSERPEFPADAAR</sequence>
<dbReference type="EMBL" id="JALKHS010000002">
    <property type="protein sequence ID" value="MCK0530036.1"/>
    <property type="molecule type" value="Genomic_DNA"/>
</dbReference>
<dbReference type="NCBIfam" id="NF005510">
    <property type="entry name" value="PRK07121.1-3"/>
    <property type="match status" value="1"/>
</dbReference>
<name>A0ABT0DSF5_9SPHN</name>
<dbReference type="PANTHER" id="PTHR43400">
    <property type="entry name" value="FUMARATE REDUCTASE"/>
    <property type="match status" value="1"/>
</dbReference>
<accession>A0ABT0DSF5</accession>
<comment type="cofactor">
    <cofactor evidence="1">
        <name>FAD</name>
        <dbReference type="ChEBI" id="CHEBI:57692"/>
    </cofactor>
</comment>
<evidence type="ECO:0000313" key="7">
    <source>
        <dbReference type="Proteomes" id="UP001203512"/>
    </source>
</evidence>
<dbReference type="InterPro" id="IPR027477">
    <property type="entry name" value="Succ_DH/fumarate_Rdtase_cat_sf"/>
</dbReference>
<keyword evidence="4" id="KW-0560">Oxidoreductase</keyword>
<comment type="caution">
    <text evidence="6">The sequence shown here is derived from an EMBL/GenBank/DDBJ whole genome shotgun (WGS) entry which is preliminary data.</text>
</comment>
<dbReference type="InterPro" id="IPR003953">
    <property type="entry name" value="FAD-dep_OxRdtase_2_FAD-bd"/>
</dbReference>
<gene>
    <name evidence="6" type="ORF">MU848_00395</name>
</gene>
<keyword evidence="7" id="KW-1185">Reference proteome</keyword>
<evidence type="ECO:0000259" key="5">
    <source>
        <dbReference type="Pfam" id="PF00890"/>
    </source>
</evidence>
<dbReference type="Proteomes" id="UP001203512">
    <property type="component" value="Unassembled WGS sequence"/>
</dbReference>
<evidence type="ECO:0000313" key="6">
    <source>
        <dbReference type="EMBL" id="MCK0530036.1"/>
    </source>
</evidence>
<dbReference type="SUPFAM" id="SSF56425">
    <property type="entry name" value="Succinate dehydrogenase/fumarate reductase flavoprotein, catalytic domain"/>
    <property type="match status" value="1"/>
</dbReference>
<feature type="domain" description="FAD-dependent oxidoreductase 2 FAD-binding" evidence="5">
    <location>
        <begin position="19"/>
        <end position="454"/>
    </location>
</feature>
<dbReference type="Gene3D" id="3.90.700.10">
    <property type="entry name" value="Succinate dehydrogenase/fumarate reductase flavoprotein, catalytic domain"/>
    <property type="match status" value="1"/>
</dbReference>
<evidence type="ECO:0000256" key="2">
    <source>
        <dbReference type="ARBA" id="ARBA00022630"/>
    </source>
</evidence>
<organism evidence="6 7">
    <name type="scientific">Sphingobium agri</name>
    <dbReference type="NCBI Taxonomy" id="2933566"/>
    <lineage>
        <taxon>Bacteria</taxon>
        <taxon>Pseudomonadati</taxon>
        <taxon>Pseudomonadota</taxon>
        <taxon>Alphaproteobacteria</taxon>
        <taxon>Sphingomonadales</taxon>
        <taxon>Sphingomonadaceae</taxon>
        <taxon>Sphingobium</taxon>
    </lineage>
</organism>
<reference evidence="6 7" key="1">
    <citation type="submission" date="2022-04" db="EMBL/GenBank/DDBJ databases">
        <authorList>
            <person name="Huq M.A."/>
        </authorList>
    </citation>
    <scope>NUCLEOTIDE SEQUENCE [LARGE SCALE GENOMIC DNA]</scope>
    <source>
        <strain evidence="6 7">MAH-33</strain>
    </source>
</reference>
<dbReference type="InterPro" id="IPR036188">
    <property type="entry name" value="FAD/NAD-bd_sf"/>
</dbReference>